<feature type="domain" description="DUF1468" evidence="2">
    <location>
        <begin position="8"/>
        <end position="147"/>
    </location>
</feature>
<dbReference type="EMBL" id="JACPUR010000036">
    <property type="protein sequence ID" value="MBI3128931.1"/>
    <property type="molecule type" value="Genomic_DNA"/>
</dbReference>
<feature type="transmembrane region" description="Helical" evidence="1">
    <location>
        <begin position="120"/>
        <end position="138"/>
    </location>
</feature>
<gene>
    <name evidence="3" type="ORF">HYZ11_15100</name>
</gene>
<evidence type="ECO:0000313" key="4">
    <source>
        <dbReference type="Proteomes" id="UP000782312"/>
    </source>
</evidence>
<name>A0A932I415_UNCTE</name>
<evidence type="ECO:0000313" key="3">
    <source>
        <dbReference type="EMBL" id="MBI3128931.1"/>
    </source>
</evidence>
<feature type="transmembrane region" description="Helical" evidence="1">
    <location>
        <begin position="81"/>
        <end position="114"/>
    </location>
</feature>
<sequence length="158" mass="17359">MRKIEILTALGFIAFSLAVMGEANKVGVGTPGKAFQPGFFPFWLGALLGLCGTVQLVRLFTTGARASYVPFFHDRTAWVSVLKIVATGAAMLILTYLVGFYTAAIVYIFVYLRFVGRHRWPAVLIMSLGIPIASHIIFEQVLQILLPQGIFSVIPYFG</sequence>
<dbReference type="InterPro" id="IPR009936">
    <property type="entry name" value="DUF1468"/>
</dbReference>
<feature type="transmembrane region" description="Helical" evidence="1">
    <location>
        <begin position="39"/>
        <end position="60"/>
    </location>
</feature>
<dbReference type="Pfam" id="PF07331">
    <property type="entry name" value="TctB"/>
    <property type="match status" value="1"/>
</dbReference>
<keyword evidence="1" id="KW-1133">Transmembrane helix</keyword>
<evidence type="ECO:0000259" key="2">
    <source>
        <dbReference type="Pfam" id="PF07331"/>
    </source>
</evidence>
<proteinExistence type="predicted"/>
<keyword evidence="1" id="KW-0812">Transmembrane</keyword>
<keyword evidence="1" id="KW-0472">Membrane</keyword>
<dbReference type="AlphaFoldDB" id="A0A932I415"/>
<evidence type="ECO:0000256" key="1">
    <source>
        <dbReference type="SAM" id="Phobius"/>
    </source>
</evidence>
<reference evidence="3" key="1">
    <citation type="submission" date="2020-07" db="EMBL/GenBank/DDBJ databases">
        <title>Huge and variable diversity of episymbiotic CPR bacteria and DPANN archaea in groundwater ecosystems.</title>
        <authorList>
            <person name="He C.Y."/>
            <person name="Keren R."/>
            <person name="Whittaker M."/>
            <person name="Farag I.F."/>
            <person name="Doudna J."/>
            <person name="Cate J.H.D."/>
            <person name="Banfield J.F."/>
        </authorList>
    </citation>
    <scope>NUCLEOTIDE SEQUENCE</scope>
    <source>
        <strain evidence="3">NC_groundwater_763_Ag_S-0.2um_68_21</strain>
    </source>
</reference>
<comment type="caution">
    <text evidence="3">The sequence shown here is derived from an EMBL/GenBank/DDBJ whole genome shotgun (WGS) entry which is preliminary data.</text>
</comment>
<organism evidence="3 4">
    <name type="scientific">Tectimicrobiota bacterium</name>
    <dbReference type="NCBI Taxonomy" id="2528274"/>
    <lineage>
        <taxon>Bacteria</taxon>
        <taxon>Pseudomonadati</taxon>
        <taxon>Nitrospinota/Tectimicrobiota group</taxon>
        <taxon>Candidatus Tectimicrobiota</taxon>
    </lineage>
</organism>
<accession>A0A932I415</accession>
<dbReference type="Proteomes" id="UP000782312">
    <property type="component" value="Unassembled WGS sequence"/>
</dbReference>
<protein>
    <submittedName>
        <fullName evidence="3">Tripartite tricarboxylate transporter TctB family protein</fullName>
    </submittedName>
</protein>